<dbReference type="GO" id="GO:0016887">
    <property type="term" value="F:ATP hydrolysis activity"/>
    <property type="evidence" value="ECO:0007669"/>
    <property type="project" value="InterPro"/>
</dbReference>
<dbReference type="InterPro" id="IPR027417">
    <property type="entry name" value="P-loop_NTPase"/>
</dbReference>
<dbReference type="GO" id="GO:0005634">
    <property type="term" value="C:nucleus"/>
    <property type="evidence" value="ECO:0007669"/>
    <property type="project" value="TreeGrafter"/>
</dbReference>
<dbReference type="Proteomes" id="UP001328107">
    <property type="component" value="Unassembled WGS sequence"/>
</dbReference>
<comment type="similarity">
    <text evidence="1">Belongs to the AAA ATPase family.</text>
</comment>
<feature type="domain" description="ATPase AAA-type core" evidence="5">
    <location>
        <begin position="113"/>
        <end position="180"/>
    </location>
</feature>
<evidence type="ECO:0000256" key="2">
    <source>
        <dbReference type="ARBA" id="ARBA00022741"/>
    </source>
</evidence>
<reference evidence="7" key="1">
    <citation type="submission" date="2022-10" db="EMBL/GenBank/DDBJ databases">
        <title>Genome assembly of Pristionchus species.</title>
        <authorList>
            <person name="Yoshida K."/>
            <person name="Sommer R.J."/>
        </authorList>
    </citation>
    <scope>NUCLEOTIDE SEQUENCE [LARGE SCALE GENOMIC DNA]</scope>
    <source>
        <strain evidence="7">RS5460</strain>
    </source>
</reference>
<accession>A0AAN4ZRM3</accession>
<evidence type="ECO:0000313" key="7">
    <source>
        <dbReference type="Proteomes" id="UP001328107"/>
    </source>
</evidence>
<dbReference type="FunFam" id="3.40.50.300:FF:000061">
    <property type="entry name" value="ATPase family, AAA domain-containing 2"/>
    <property type="match status" value="1"/>
</dbReference>
<feature type="compositionally biased region" description="Basic and acidic residues" evidence="4">
    <location>
        <begin position="8"/>
        <end position="21"/>
    </location>
</feature>
<dbReference type="GO" id="GO:0045815">
    <property type="term" value="P:transcription initiation-coupled chromatin remodeling"/>
    <property type="evidence" value="ECO:0007669"/>
    <property type="project" value="TreeGrafter"/>
</dbReference>
<dbReference type="Pfam" id="PF00004">
    <property type="entry name" value="AAA"/>
    <property type="match status" value="1"/>
</dbReference>
<dbReference type="Gene3D" id="3.40.50.300">
    <property type="entry name" value="P-loop containing nucleotide triphosphate hydrolases"/>
    <property type="match status" value="1"/>
</dbReference>
<dbReference type="PANTHER" id="PTHR23069">
    <property type="entry name" value="AAA DOMAIN-CONTAINING"/>
    <property type="match status" value="1"/>
</dbReference>
<proteinExistence type="inferred from homology"/>
<organism evidence="6 7">
    <name type="scientific">Pristionchus mayeri</name>
    <dbReference type="NCBI Taxonomy" id="1317129"/>
    <lineage>
        <taxon>Eukaryota</taxon>
        <taxon>Metazoa</taxon>
        <taxon>Ecdysozoa</taxon>
        <taxon>Nematoda</taxon>
        <taxon>Chromadorea</taxon>
        <taxon>Rhabditida</taxon>
        <taxon>Rhabditina</taxon>
        <taxon>Diplogasteromorpha</taxon>
        <taxon>Diplogasteroidea</taxon>
        <taxon>Neodiplogasteridae</taxon>
        <taxon>Pristionchus</taxon>
    </lineage>
</organism>
<dbReference type="GO" id="GO:0005524">
    <property type="term" value="F:ATP binding"/>
    <property type="evidence" value="ECO:0007669"/>
    <property type="project" value="UniProtKB-KW"/>
</dbReference>
<dbReference type="AlphaFoldDB" id="A0AAN4ZRM3"/>
<protein>
    <recommendedName>
        <fullName evidence="5">ATPase AAA-type core domain-containing protein</fullName>
    </recommendedName>
</protein>
<feature type="non-terminal residue" evidence="6">
    <location>
        <position position="180"/>
    </location>
</feature>
<comment type="caution">
    <text evidence="6">The sequence shown here is derived from an EMBL/GenBank/DDBJ whole genome shotgun (WGS) entry which is preliminary data.</text>
</comment>
<feature type="region of interest" description="Disordered" evidence="4">
    <location>
        <begin position="1"/>
        <end position="21"/>
    </location>
</feature>
<evidence type="ECO:0000259" key="5">
    <source>
        <dbReference type="Pfam" id="PF00004"/>
    </source>
</evidence>
<dbReference type="SUPFAM" id="SSF52540">
    <property type="entry name" value="P-loop containing nucleoside triphosphate hydrolases"/>
    <property type="match status" value="1"/>
</dbReference>
<dbReference type="EMBL" id="BTRK01000003">
    <property type="protein sequence ID" value="GMR43167.1"/>
    <property type="molecule type" value="Genomic_DNA"/>
</dbReference>
<dbReference type="PANTHER" id="PTHR23069:SF0">
    <property type="entry name" value="TAT-BINDING HOMOLOG 7"/>
    <property type="match status" value="1"/>
</dbReference>
<feature type="non-terminal residue" evidence="6">
    <location>
        <position position="1"/>
    </location>
</feature>
<dbReference type="GO" id="GO:0042393">
    <property type="term" value="F:histone binding"/>
    <property type="evidence" value="ECO:0007669"/>
    <property type="project" value="TreeGrafter"/>
</dbReference>
<keyword evidence="2" id="KW-0547">Nucleotide-binding</keyword>
<keyword evidence="3" id="KW-0067">ATP-binding</keyword>
<dbReference type="GO" id="GO:0003682">
    <property type="term" value="F:chromatin binding"/>
    <property type="evidence" value="ECO:0007669"/>
    <property type="project" value="TreeGrafter"/>
</dbReference>
<evidence type="ECO:0000313" key="6">
    <source>
        <dbReference type="EMBL" id="GMR43167.1"/>
    </source>
</evidence>
<evidence type="ECO:0000256" key="3">
    <source>
        <dbReference type="ARBA" id="ARBA00022840"/>
    </source>
</evidence>
<dbReference type="InterPro" id="IPR045199">
    <property type="entry name" value="ATAD2-like"/>
</dbReference>
<evidence type="ECO:0000256" key="1">
    <source>
        <dbReference type="ARBA" id="ARBA00006914"/>
    </source>
</evidence>
<dbReference type="InterPro" id="IPR003959">
    <property type="entry name" value="ATPase_AAA_core"/>
</dbReference>
<dbReference type="GO" id="GO:0006337">
    <property type="term" value="P:nucleosome disassembly"/>
    <property type="evidence" value="ECO:0007669"/>
    <property type="project" value="TreeGrafter"/>
</dbReference>
<sequence length="180" mass="20408">SSRRRGSSRRDDDDVIFDEQREKNMAKSGQRFLPFNMSEISIASTSNVDRERLRQAGASCSDIDPMSIDNTVLFDQVGGLDGHLQRLNEVVLFPMMYPEVFDRFKINPPKGCIFYELPGTGKILVARALADECAKGSEKVAFFMREGADYLSKRVGESERQLRFADDCCSSRRPSIIFFD</sequence>
<dbReference type="GO" id="GO:0006334">
    <property type="term" value="P:nucleosome assembly"/>
    <property type="evidence" value="ECO:0007669"/>
    <property type="project" value="TreeGrafter"/>
</dbReference>
<name>A0AAN4ZRM3_9BILA</name>
<evidence type="ECO:0000256" key="4">
    <source>
        <dbReference type="SAM" id="MobiDB-lite"/>
    </source>
</evidence>
<keyword evidence="7" id="KW-1185">Reference proteome</keyword>
<gene>
    <name evidence="6" type="ORF">PMAYCL1PPCAC_13362</name>
</gene>